<keyword evidence="4" id="KW-0812">Transmembrane</keyword>
<dbReference type="Gene3D" id="3.40.1190.10">
    <property type="entry name" value="Mur-like, catalytic domain"/>
    <property type="match status" value="1"/>
</dbReference>
<dbReference type="Pfam" id="PF08245">
    <property type="entry name" value="Mur_ligase_M"/>
    <property type="match status" value="1"/>
</dbReference>
<dbReference type="InterPro" id="IPR036615">
    <property type="entry name" value="Mur_ligase_C_dom_sf"/>
</dbReference>
<evidence type="ECO:0000259" key="5">
    <source>
        <dbReference type="Pfam" id="PF02875"/>
    </source>
</evidence>
<evidence type="ECO:0008006" key="9">
    <source>
        <dbReference type="Google" id="ProtNLM"/>
    </source>
</evidence>
<evidence type="ECO:0000256" key="3">
    <source>
        <dbReference type="ARBA" id="ARBA00022840"/>
    </source>
</evidence>
<evidence type="ECO:0000256" key="1">
    <source>
        <dbReference type="ARBA" id="ARBA00022598"/>
    </source>
</evidence>
<sequence length="426" mass="48202">MMKFIFPYKLNLHILQLEEYRVEALFKWVFKNFFKRKLEGKKPLVMTQKAKLLLYLSILFALITFITLTVAFKTTGATAGIILTTQPYIFLSLAILAIKPYEIRNRQKIKEKTREKVLALKKKGLKVIGITGSFGKTSVKEFLYQILVTKYSVLKTPESYNTLLGIAKVVDLELDESYEFFICEMGAYKIGEIKELCEIVPPDYGILTGINEQHLERFGSIENTIKAKFELVQAVNDGEKVLLNKENENVMNNYDKYVKNPNFYSSGSNLSAAIEMSKLLGMTEKEMEKPLAEIKPIPHRLEVKNLPDGTTLIDDAYNSNVDGFKQALNLLSTFKDQPKILVTPGIVELGNKTKEIHVELGKLADGICDQIFLVGKSERTEALAEGINNPKKTTYLDSISQLKDSLATLNLKSPVVLFENDLPDNY</sequence>
<name>A0A2H0X9C4_UNCKA</name>
<dbReference type="EMBL" id="PEYV01000037">
    <property type="protein sequence ID" value="PIS21527.1"/>
    <property type="molecule type" value="Genomic_DNA"/>
</dbReference>
<dbReference type="Gene3D" id="3.90.190.20">
    <property type="entry name" value="Mur ligase, C-terminal domain"/>
    <property type="match status" value="1"/>
</dbReference>
<dbReference type="GO" id="GO:0005524">
    <property type="term" value="F:ATP binding"/>
    <property type="evidence" value="ECO:0007669"/>
    <property type="project" value="UniProtKB-KW"/>
</dbReference>
<dbReference type="InterPro" id="IPR036565">
    <property type="entry name" value="Mur-like_cat_sf"/>
</dbReference>
<accession>A0A2H0X9C4</accession>
<dbReference type="Proteomes" id="UP000231098">
    <property type="component" value="Unassembled WGS sequence"/>
</dbReference>
<dbReference type="InterPro" id="IPR013221">
    <property type="entry name" value="Mur_ligase_cen"/>
</dbReference>
<dbReference type="GO" id="GO:0016881">
    <property type="term" value="F:acid-amino acid ligase activity"/>
    <property type="evidence" value="ECO:0007669"/>
    <property type="project" value="InterPro"/>
</dbReference>
<dbReference type="SUPFAM" id="SSF53623">
    <property type="entry name" value="MurD-like peptide ligases, catalytic domain"/>
    <property type="match status" value="1"/>
</dbReference>
<dbReference type="InterPro" id="IPR051046">
    <property type="entry name" value="MurCDEF_CellWall_CoF430Synth"/>
</dbReference>
<evidence type="ECO:0000313" key="8">
    <source>
        <dbReference type="Proteomes" id="UP000231098"/>
    </source>
</evidence>
<dbReference type="PANTHER" id="PTHR43024:SF1">
    <property type="entry name" value="UDP-N-ACETYLMURAMOYL-TRIPEPTIDE--D-ALANYL-D-ALANINE LIGASE"/>
    <property type="match status" value="1"/>
</dbReference>
<reference evidence="8" key="1">
    <citation type="submission" date="2017-09" db="EMBL/GenBank/DDBJ databases">
        <title>Depth-based differentiation of microbial function through sediment-hosted aquifers and enrichment of novel symbionts in the deep terrestrial subsurface.</title>
        <authorList>
            <person name="Probst A.J."/>
            <person name="Ladd B."/>
            <person name="Jarett J.K."/>
            <person name="Geller-Mcgrath D.E."/>
            <person name="Sieber C.M.K."/>
            <person name="Emerson J.B."/>
            <person name="Anantharaman K."/>
            <person name="Thomas B.C."/>
            <person name="Malmstrom R."/>
            <person name="Stieglmeier M."/>
            <person name="Klingl A."/>
            <person name="Woyke T."/>
            <person name="Ryan C.M."/>
            <person name="Banfield J.F."/>
        </authorList>
    </citation>
    <scope>NUCLEOTIDE SEQUENCE [LARGE SCALE GENOMIC DNA]</scope>
</reference>
<dbReference type="Pfam" id="PF02875">
    <property type="entry name" value="Mur_ligase_C"/>
    <property type="match status" value="1"/>
</dbReference>
<protein>
    <recommendedName>
        <fullName evidence="9">UDP-N-acetylmuramoyl-tripeptide--D-alanyl-D-alanine ligase</fullName>
    </recommendedName>
</protein>
<dbReference type="PANTHER" id="PTHR43024">
    <property type="entry name" value="UDP-N-ACETYLMURAMOYL-TRIPEPTIDE--D-ALANYL-D-ALANINE LIGASE"/>
    <property type="match status" value="1"/>
</dbReference>
<evidence type="ECO:0000256" key="2">
    <source>
        <dbReference type="ARBA" id="ARBA00022741"/>
    </source>
</evidence>
<keyword evidence="3" id="KW-0067">ATP-binding</keyword>
<gene>
    <name evidence="7" type="ORF">COT51_02325</name>
</gene>
<evidence type="ECO:0000256" key="4">
    <source>
        <dbReference type="SAM" id="Phobius"/>
    </source>
</evidence>
<dbReference type="InterPro" id="IPR004101">
    <property type="entry name" value="Mur_ligase_C"/>
</dbReference>
<comment type="caution">
    <text evidence="7">The sequence shown here is derived from an EMBL/GenBank/DDBJ whole genome shotgun (WGS) entry which is preliminary data.</text>
</comment>
<proteinExistence type="predicted"/>
<organism evidence="7 8">
    <name type="scientific">candidate division WWE3 bacterium CG08_land_8_20_14_0_20_41_15</name>
    <dbReference type="NCBI Taxonomy" id="1975086"/>
    <lineage>
        <taxon>Bacteria</taxon>
        <taxon>Katanobacteria</taxon>
    </lineage>
</organism>
<feature type="transmembrane region" description="Helical" evidence="4">
    <location>
        <begin position="78"/>
        <end position="98"/>
    </location>
</feature>
<feature type="domain" description="Mur ligase central" evidence="6">
    <location>
        <begin position="130"/>
        <end position="269"/>
    </location>
</feature>
<dbReference type="SUPFAM" id="SSF53244">
    <property type="entry name" value="MurD-like peptide ligases, peptide-binding domain"/>
    <property type="match status" value="1"/>
</dbReference>
<feature type="transmembrane region" description="Helical" evidence="4">
    <location>
        <begin position="52"/>
        <end position="72"/>
    </location>
</feature>
<dbReference type="AlphaFoldDB" id="A0A2H0X9C4"/>
<evidence type="ECO:0000313" key="7">
    <source>
        <dbReference type="EMBL" id="PIS21527.1"/>
    </source>
</evidence>
<feature type="domain" description="Mur ligase C-terminal" evidence="5">
    <location>
        <begin position="299"/>
        <end position="405"/>
    </location>
</feature>
<keyword evidence="4" id="KW-0472">Membrane</keyword>
<keyword evidence="1" id="KW-0436">Ligase</keyword>
<keyword evidence="4" id="KW-1133">Transmembrane helix</keyword>
<evidence type="ECO:0000259" key="6">
    <source>
        <dbReference type="Pfam" id="PF08245"/>
    </source>
</evidence>
<keyword evidence="2" id="KW-0547">Nucleotide-binding</keyword>